<accession>A0AAD6D4Q5</accession>
<dbReference type="AlphaFoldDB" id="A0AAD6D4Q5"/>
<reference evidence="1 2" key="1">
    <citation type="journal article" date="2023" name="IMA Fungus">
        <title>Comparative genomic study of the Penicillium genus elucidates a diverse pangenome and 15 lateral gene transfer events.</title>
        <authorList>
            <person name="Petersen C."/>
            <person name="Sorensen T."/>
            <person name="Nielsen M.R."/>
            <person name="Sondergaard T.E."/>
            <person name="Sorensen J.L."/>
            <person name="Fitzpatrick D.A."/>
            <person name="Frisvad J.C."/>
            <person name="Nielsen K.L."/>
        </authorList>
    </citation>
    <scope>NUCLEOTIDE SEQUENCE [LARGE SCALE GENOMIC DNA]</scope>
    <source>
        <strain evidence="1 2">IBT 35679</strain>
    </source>
</reference>
<gene>
    <name evidence="1" type="ORF">N7494_002877</name>
</gene>
<evidence type="ECO:0000313" key="2">
    <source>
        <dbReference type="Proteomes" id="UP001220324"/>
    </source>
</evidence>
<name>A0AAD6D4Q5_9EURO</name>
<keyword evidence="2" id="KW-1185">Reference proteome</keyword>
<proteinExistence type="predicted"/>
<evidence type="ECO:0000313" key="1">
    <source>
        <dbReference type="EMBL" id="KAJ5553499.1"/>
    </source>
</evidence>
<dbReference type="Proteomes" id="UP001220324">
    <property type="component" value="Unassembled WGS sequence"/>
</dbReference>
<organism evidence="1 2">
    <name type="scientific">Penicillium frequentans</name>
    <dbReference type="NCBI Taxonomy" id="3151616"/>
    <lineage>
        <taxon>Eukaryota</taxon>
        <taxon>Fungi</taxon>
        <taxon>Dikarya</taxon>
        <taxon>Ascomycota</taxon>
        <taxon>Pezizomycotina</taxon>
        <taxon>Eurotiomycetes</taxon>
        <taxon>Eurotiomycetidae</taxon>
        <taxon>Eurotiales</taxon>
        <taxon>Aspergillaceae</taxon>
        <taxon>Penicillium</taxon>
    </lineage>
</organism>
<protein>
    <submittedName>
        <fullName evidence="1">Uncharacterized protein</fullName>
    </submittedName>
</protein>
<dbReference type="EMBL" id="JAQIZZ010000002">
    <property type="protein sequence ID" value="KAJ5553499.1"/>
    <property type="molecule type" value="Genomic_DNA"/>
</dbReference>
<comment type="caution">
    <text evidence="1">The sequence shown here is derived from an EMBL/GenBank/DDBJ whole genome shotgun (WGS) entry which is preliminary data.</text>
</comment>
<sequence>MSSTFFTGYQQSTSPWFWIEGAHELCELIYEPSYALTDEFGGIPYATFLRWLVQMLHDEGAILEFKDPVSYGYNVSSSRARMRVDHGLLHQSDHVQNPGSDPRKLA</sequence>